<organism evidence="3 4">
    <name type="scientific">Aquimixticola soesokkakensis</name>
    <dbReference type="NCBI Taxonomy" id="1519096"/>
    <lineage>
        <taxon>Bacteria</taxon>
        <taxon>Pseudomonadati</taxon>
        <taxon>Pseudomonadota</taxon>
        <taxon>Alphaproteobacteria</taxon>
        <taxon>Rhodobacterales</taxon>
        <taxon>Paracoccaceae</taxon>
        <taxon>Aquimixticola</taxon>
    </lineage>
</organism>
<dbReference type="AlphaFoldDB" id="A0A1Y5SXX4"/>
<evidence type="ECO:0000313" key="4">
    <source>
        <dbReference type="Proteomes" id="UP000193862"/>
    </source>
</evidence>
<dbReference type="PANTHER" id="PTHR30006:SF25">
    <property type="entry name" value="PHOSPHOGLYCERATE TRANSPORT REGULATORY PROTEIN PGTC"/>
    <property type="match status" value="1"/>
</dbReference>
<dbReference type="RefSeq" id="WP_085836881.1">
    <property type="nucleotide sequence ID" value="NZ_FWFS01000007.1"/>
</dbReference>
<sequence>MKRLIAPTAAILATALAAMFAAGLTGQQAMAQEASARFGAKDAPEIRLRSTTDLDVLGPAIAAFVAQHPDWAVQFDQWGSNLLYDQTLLECIAESGPKADAVISSAVHQMVDLVNRGCAGTYRSDRTAALSPSLQWRDEVWGITREAAVMIYNRAGVPEADVPHTRFALLDLLRPEASPYRGRVSTYDIEQSGLGYLFAYADSLEASTFGALMESFARTGAVATCCSSEIIESVASGDMLIAYNILGSYAQSHADPRVGIVWPEDYTLVLSRGFLLPKGSAQAEGGALLLDFLLSGQGQRVMAQSGLVATLDDTEGSNTEALVPAGALRPIRIEPTLLVARDAEKRARFLARWREVFAR</sequence>
<dbReference type="Gene3D" id="3.40.190.10">
    <property type="entry name" value="Periplasmic binding protein-like II"/>
    <property type="match status" value="2"/>
</dbReference>
<evidence type="ECO:0000313" key="3">
    <source>
        <dbReference type="EMBL" id="SLN50443.1"/>
    </source>
</evidence>
<reference evidence="3 4" key="1">
    <citation type="submission" date="2017-03" db="EMBL/GenBank/DDBJ databases">
        <authorList>
            <person name="Afonso C.L."/>
            <person name="Miller P.J."/>
            <person name="Scott M.A."/>
            <person name="Spackman E."/>
            <person name="Goraichik I."/>
            <person name="Dimitrov K.M."/>
            <person name="Suarez D.L."/>
            <person name="Swayne D.E."/>
        </authorList>
    </citation>
    <scope>NUCLEOTIDE SEQUENCE [LARGE SCALE GENOMIC DNA]</scope>
    <source>
        <strain evidence="3 4">CECT 8620</strain>
    </source>
</reference>
<name>A0A1Y5SXX4_9RHOB</name>
<dbReference type="SUPFAM" id="SSF53850">
    <property type="entry name" value="Periplasmic binding protein-like II"/>
    <property type="match status" value="1"/>
</dbReference>
<protein>
    <recommendedName>
        <fullName evidence="5">Bacterial extracellular solute-binding protein</fullName>
    </recommendedName>
</protein>
<feature type="signal peptide" evidence="2">
    <location>
        <begin position="1"/>
        <end position="31"/>
    </location>
</feature>
<dbReference type="EMBL" id="FWFS01000007">
    <property type="protein sequence ID" value="SLN50443.1"/>
    <property type="molecule type" value="Genomic_DNA"/>
</dbReference>
<evidence type="ECO:0000256" key="1">
    <source>
        <dbReference type="ARBA" id="ARBA00022729"/>
    </source>
</evidence>
<keyword evidence="4" id="KW-1185">Reference proteome</keyword>
<gene>
    <name evidence="3" type="ORF">AQS8620_02173</name>
</gene>
<feature type="chain" id="PRO_5012915613" description="Bacterial extracellular solute-binding protein" evidence="2">
    <location>
        <begin position="32"/>
        <end position="359"/>
    </location>
</feature>
<evidence type="ECO:0008006" key="5">
    <source>
        <dbReference type="Google" id="ProtNLM"/>
    </source>
</evidence>
<proteinExistence type="predicted"/>
<dbReference type="Pfam" id="PF13531">
    <property type="entry name" value="SBP_bac_11"/>
    <property type="match status" value="1"/>
</dbReference>
<dbReference type="Proteomes" id="UP000193862">
    <property type="component" value="Unassembled WGS sequence"/>
</dbReference>
<keyword evidence="1 2" id="KW-0732">Signal</keyword>
<evidence type="ECO:0000256" key="2">
    <source>
        <dbReference type="SAM" id="SignalP"/>
    </source>
</evidence>
<accession>A0A1Y5SXX4</accession>
<dbReference type="PANTHER" id="PTHR30006">
    <property type="entry name" value="THIAMINE-BINDING PERIPLASMIC PROTEIN-RELATED"/>
    <property type="match status" value="1"/>
</dbReference>
<dbReference type="GO" id="GO:0030288">
    <property type="term" value="C:outer membrane-bounded periplasmic space"/>
    <property type="evidence" value="ECO:0007669"/>
    <property type="project" value="TreeGrafter"/>
</dbReference>